<feature type="compositionally biased region" description="Basic and acidic residues" evidence="6">
    <location>
        <begin position="173"/>
        <end position="189"/>
    </location>
</feature>
<evidence type="ECO:0000256" key="1">
    <source>
        <dbReference type="ARBA" id="ARBA00004123"/>
    </source>
</evidence>
<dbReference type="AlphaFoldDB" id="A0A0G4IQW0"/>
<dbReference type="PANTHER" id="PTHR31661">
    <property type="entry name" value="SIMILAR TO CDNA SEQUENCE BC052040"/>
    <property type="match status" value="1"/>
</dbReference>
<dbReference type="OrthoDB" id="1272at2759"/>
<evidence type="ECO:0000313" key="8">
    <source>
        <dbReference type="Proteomes" id="UP000039324"/>
    </source>
</evidence>
<dbReference type="GO" id="GO:0005737">
    <property type="term" value="C:cytoplasm"/>
    <property type="evidence" value="ECO:0007669"/>
    <property type="project" value="UniProtKB-SubCell"/>
</dbReference>
<reference evidence="7 8" key="1">
    <citation type="submission" date="2015-02" db="EMBL/GenBank/DDBJ databases">
        <authorList>
            <person name="Chooi Y.-H."/>
        </authorList>
    </citation>
    <scope>NUCLEOTIDE SEQUENCE [LARGE SCALE GENOMIC DNA]</scope>
    <source>
        <strain evidence="7">E3</strain>
    </source>
</reference>
<evidence type="ECO:0000256" key="3">
    <source>
        <dbReference type="ARBA" id="ARBA00022490"/>
    </source>
</evidence>
<accession>A0A0G4IQW0</accession>
<gene>
    <name evidence="7" type="ORF">PBRA_000866</name>
</gene>
<dbReference type="Proteomes" id="UP000039324">
    <property type="component" value="Unassembled WGS sequence"/>
</dbReference>
<evidence type="ECO:0000313" key="7">
    <source>
        <dbReference type="EMBL" id="CEO97521.1"/>
    </source>
</evidence>
<protein>
    <recommendedName>
        <fullName evidence="5">CDAN1-interacting nuclease 1</fullName>
    </recommendedName>
</protein>
<name>A0A0G4IQW0_PLABS</name>
<keyword evidence="8" id="KW-1185">Reference proteome</keyword>
<keyword evidence="4" id="KW-0539">Nucleus</keyword>
<dbReference type="EMBL" id="CDSF01000079">
    <property type="protein sequence ID" value="CEO97521.1"/>
    <property type="molecule type" value="Genomic_DNA"/>
</dbReference>
<evidence type="ECO:0000256" key="2">
    <source>
        <dbReference type="ARBA" id="ARBA00004496"/>
    </source>
</evidence>
<keyword evidence="3" id="KW-0963">Cytoplasm</keyword>
<sequence length="189" mass="21989">LRIMEARVFDRIVKELAGSDAPRAALHRLAEEWPDVPYETLVAIYTQTYQLQTRMRMHVHKRQTNIDSYVQRYQEGEELISIAKSIDLAPCLLARIILRETLSMSPKDITQCLREPALVDDERLRNQLVRCVESDEHYSPSSERIRSALGLEYEFVLYESLFNTGVPFDSEDDLRREGRPKTPDCEDES</sequence>
<dbReference type="STRING" id="37360.A0A0G4IQW0"/>
<dbReference type="OMA" id="IMEARVF"/>
<organism evidence="7 8">
    <name type="scientific">Plasmodiophora brassicae</name>
    <name type="common">Clubroot disease agent</name>
    <dbReference type="NCBI Taxonomy" id="37360"/>
    <lineage>
        <taxon>Eukaryota</taxon>
        <taxon>Sar</taxon>
        <taxon>Rhizaria</taxon>
        <taxon>Endomyxa</taxon>
        <taxon>Phytomyxea</taxon>
        <taxon>Plasmodiophorida</taxon>
        <taxon>Plasmodiophoridae</taxon>
        <taxon>Plasmodiophora</taxon>
    </lineage>
</organism>
<comment type="subcellular location">
    <subcellularLocation>
        <location evidence="2">Cytoplasm</location>
    </subcellularLocation>
    <subcellularLocation>
        <location evidence="1">Nucleus</location>
    </subcellularLocation>
</comment>
<dbReference type="GO" id="GO:0005634">
    <property type="term" value="C:nucleus"/>
    <property type="evidence" value="ECO:0007669"/>
    <property type="project" value="UniProtKB-SubCell"/>
</dbReference>
<evidence type="ECO:0000256" key="6">
    <source>
        <dbReference type="SAM" id="MobiDB-lite"/>
    </source>
</evidence>
<dbReference type="InterPro" id="IPR029404">
    <property type="entry name" value="CDIN1"/>
</dbReference>
<dbReference type="Pfam" id="PF14811">
    <property type="entry name" value="TPD"/>
    <property type="match status" value="1"/>
</dbReference>
<feature type="region of interest" description="Disordered" evidence="6">
    <location>
        <begin position="169"/>
        <end position="189"/>
    </location>
</feature>
<evidence type="ECO:0000256" key="5">
    <source>
        <dbReference type="ARBA" id="ARBA00023480"/>
    </source>
</evidence>
<evidence type="ECO:0000256" key="4">
    <source>
        <dbReference type="ARBA" id="ARBA00023242"/>
    </source>
</evidence>
<proteinExistence type="predicted"/>
<feature type="non-terminal residue" evidence="7">
    <location>
        <position position="1"/>
    </location>
</feature>
<dbReference type="PANTHER" id="PTHR31661:SF1">
    <property type="entry name" value="CDAN1-INTERACTING NUCLEASE 1"/>
    <property type="match status" value="1"/>
</dbReference>